<evidence type="ECO:0000313" key="2">
    <source>
        <dbReference type="EMBL" id="KIJ90738.1"/>
    </source>
</evidence>
<dbReference type="HOGENOM" id="CLU_805510_0_0_1"/>
<dbReference type="EMBL" id="KN839120">
    <property type="protein sequence ID" value="KIJ90738.1"/>
    <property type="molecule type" value="Genomic_DNA"/>
</dbReference>
<evidence type="ECO:0000313" key="3">
    <source>
        <dbReference type="Proteomes" id="UP000054477"/>
    </source>
</evidence>
<dbReference type="OrthoDB" id="10605884at2759"/>
<dbReference type="Proteomes" id="UP000054477">
    <property type="component" value="Unassembled WGS sequence"/>
</dbReference>
<organism evidence="2 3">
    <name type="scientific">Laccaria amethystina LaAM-08-1</name>
    <dbReference type="NCBI Taxonomy" id="1095629"/>
    <lineage>
        <taxon>Eukaryota</taxon>
        <taxon>Fungi</taxon>
        <taxon>Dikarya</taxon>
        <taxon>Basidiomycota</taxon>
        <taxon>Agaricomycotina</taxon>
        <taxon>Agaricomycetes</taxon>
        <taxon>Agaricomycetidae</taxon>
        <taxon>Agaricales</taxon>
        <taxon>Agaricineae</taxon>
        <taxon>Hydnangiaceae</taxon>
        <taxon>Laccaria</taxon>
    </lineage>
</organism>
<gene>
    <name evidence="2" type="ORF">K443DRAFT_116178</name>
</gene>
<reference evidence="2 3" key="1">
    <citation type="submission" date="2014-04" db="EMBL/GenBank/DDBJ databases">
        <authorList>
            <consortium name="DOE Joint Genome Institute"/>
            <person name="Kuo A."/>
            <person name="Kohler A."/>
            <person name="Nagy L.G."/>
            <person name="Floudas D."/>
            <person name="Copeland A."/>
            <person name="Barry K.W."/>
            <person name="Cichocki N."/>
            <person name="Veneault-Fourrey C."/>
            <person name="LaButti K."/>
            <person name="Lindquist E.A."/>
            <person name="Lipzen A."/>
            <person name="Lundell T."/>
            <person name="Morin E."/>
            <person name="Murat C."/>
            <person name="Sun H."/>
            <person name="Tunlid A."/>
            <person name="Henrissat B."/>
            <person name="Grigoriev I.V."/>
            <person name="Hibbett D.S."/>
            <person name="Martin F."/>
            <person name="Nordberg H.P."/>
            <person name="Cantor M.N."/>
            <person name="Hua S.X."/>
        </authorList>
    </citation>
    <scope>NUCLEOTIDE SEQUENCE [LARGE SCALE GENOMIC DNA]</scope>
    <source>
        <strain evidence="2 3">LaAM-08-1</strain>
    </source>
</reference>
<feature type="compositionally biased region" description="Acidic residues" evidence="1">
    <location>
        <begin position="193"/>
        <end position="205"/>
    </location>
</feature>
<sequence>HDTPLPYGANLVFMLSPSGNTLSPVLLQGNATVISYPLPPFGPTPSALLPWPVAATLPTPPISTVTGTRDDTPHVPLTSRITVRTEPTPESPPHAAPSSTLLSRMTGHLSDRLSDPIPQRMLAARLSEPRRTTLADRLETDNRMEIDHEWTAESMNLRSPESLGNSRAPLTINADDRDSYSRASKLTPPRDTTDEEVEDNNEEGEIGWKKTKRGCRSGNKIQGYWRRDEEREARKRRRQGGLVSDSWTHSLARPNVSPPGYQSPALGDSVPVPGSQDTQRVTPQPGVTISSLSRTPRLFTSVTSQTRARREVNNEPQVSHIITGMFPFLPFFTGLHEQFNDISAF</sequence>
<accession>A0A0C9WRZ5</accession>
<proteinExistence type="predicted"/>
<name>A0A0C9WRZ5_9AGAR</name>
<feature type="non-terminal residue" evidence="2">
    <location>
        <position position="345"/>
    </location>
</feature>
<keyword evidence="3" id="KW-1185">Reference proteome</keyword>
<feature type="compositionally biased region" description="Polar residues" evidence="1">
    <location>
        <begin position="275"/>
        <end position="295"/>
    </location>
</feature>
<dbReference type="AlphaFoldDB" id="A0A0C9WRZ5"/>
<reference evidence="3" key="2">
    <citation type="submission" date="2015-01" db="EMBL/GenBank/DDBJ databases">
        <title>Evolutionary Origins and Diversification of the Mycorrhizal Mutualists.</title>
        <authorList>
            <consortium name="DOE Joint Genome Institute"/>
            <consortium name="Mycorrhizal Genomics Consortium"/>
            <person name="Kohler A."/>
            <person name="Kuo A."/>
            <person name="Nagy L.G."/>
            <person name="Floudas D."/>
            <person name="Copeland A."/>
            <person name="Barry K.W."/>
            <person name="Cichocki N."/>
            <person name="Veneault-Fourrey C."/>
            <person name="LaButti K."/>
            <person name="Lindquist E.A."/>
            <person name="Lipzen A."/>
            <person name="Lundell T."/>
            <person name="Morin E."/>
            <person name="Murat C."/>
            <person name="Riley R."/>
            <person name="Ohm R."/>
            <person name="Sun H."/>
            <person name="Tunlid A."/>
            <person name="Henrissat B."/>
            <person name="Grigoriev I.V."/>
            <person name="Hibbett D.S."/>
            <person name="Martin F."/>
        </authorList>
    </citation>
    <scope>NUCLEOTIDE SEQUENCE [LARGE SCALE GENOMIC DNA]</scope>
    <source>
        <strain evidence="3">LaAM-08-1</strain>
    </source>
</reference>
<evidence type="ECO:0000256" key="1">
    <source>
        <dbReference type="SAM" id="MobiDB-lite"/>
    </source>
</evidence>
<protein>
    <submittedName>
        <fullName evidence="2">Uncharacterized protein</fullName>
    </submittedName>
</protein>
<feature type="region of interest" description="Disordered" evidence="1">
    <location>
        <begin position="151"/>
        <end position="295"/>
    </location>
</feature>
<feature type="compositionally biased region" description="Polar residues" evidence="1">
    <location>
        <begin position="153"/>
        <end position="165"/>
    </location>
</feature>